<accession>X1STS6</accession>
<proteinExistence type="predicted"/>
<organism evidence="1">
    <name type="scientific">marine sediment metagenome</name>
    <dbReference type="NCBI Taxonomy" id="412755"/>
    <lineage>
        <taxon>unclassified sequences</taxon>
        <taxon>metagenomes</taxon>
        <taxon>ecological metagenomes</taxon>
    </lineage>
</organism>
<dbReference type="EMBL" id="BARW01006920">
    <property type="protein sequence ID" value="GAI82516.1"/>
    <property type="molecule type" value="Genomic_DNA"/>
</dbReference>
<evidence type="ECO:0000313" key="1">
    <source>
        <dbReference type="EMBL" id="GAI82516.1"/>
    </source>
</evidence>
<dbReference type="AlphaFoldDB" id="X1STS6"/>
<comment type="caution">
    <text evidence="1">The sequence shown here is derived from an EMBL/GenBank/DDBJ whole genome shotgun (WGS) entry which is preliminary data.</text>
</comment>
<name>X1STS6_9ZZZZ</name>
<feature type="non-terminal residue" evidence="1">
    <location>
        <position position="1"/>
    </location>
</feature>
<protein>
    <submittedName>
        <fullName evidence="1">Uncharacterized protein</fullName>
    </submittedName>
</protein>
<sequence>NHFDYLKWMVYKIGTISQIICYYLTINGVLNINI</sequence>
<reference evidence="1" key="1">
    <citation type="journal article" date="2014" name="Front. Microbiol.">
        <title>High frequency of phylogenetically diverse reductive dehalogenase-homologous genes in deep subseafloor sedimentary metagenomes.</title>
        <authorList>
            <person name="Kawai M."/>
            <person name="Futagami T."/>
            <person name="Toyoda A."/>
            <person name="Takaki Y."/>
            <person name="Nishi S."/>
            <person name="Hori S."/>
            <person name="Arai W."/>
            <person name="Tsubouchi T."/>
            <person name="Morono Y."/>
            <person name="Uchiyama I."/>
            <person name="Ito T."/>
            <person name="Fujiyama A."/>
            <person name="Inagaki F."/>
            <person name="Takami H."/>
        </authorList>
    </citation>
    <scope>NUCLEOTIDE SEQUENCE</scope>
    <source>
        <strain evidence="1">Expedition CK06-06</strain>
    </source>
</reference>
<gene>
    <name evidence="1" type="ORF">S12H4_14513</name>
</gene>